<reference evidence="2 3" key="1">
    <citation type="journal article" date="2016" name="Nat. Commun.">
        <title>Thousands of microbial genomes shed light on interconnected biogeochemical processes in an aquifer system.</title>
        <authorList>
            <person name="Anantharaman K."/>
            <person name="Brown C.T."/>
            <person name="Hug L.A."/>
            <person name="Sharon I."/>
            <person name="Castelle C.J."/>
            <person name="Probst A.J."/>
            <person name="Thomas B.C."/>
            <person name="Singh A."/>
            <person name="Wilkins M.J."/>
            <person name="Karaoz U."/>
            <person name="Brodie E.L."/>
            <person name="Williams K.H."/>
            <person name="Hubbard S.S."/>
            <person name="Banfield J.F."/>
        </authorList>
    </citation>
    <scope>NUCLEOTIDE SEQUENCE [LARGE SCALE GENOMIC DNA]</scope>
</reference>
<dbReference type="CDD" id="cd02440">
    <property type="entry name" value="AdoMet_MTases"/>
    <property type="match status" value="1"/>
</dbReference>
<protein>
    <recommendedName>
        <fullName evidence="1">Methyltransferase type 11 domain-containing protein</fullName>
    </recommendedName>
</protein>
<dbReference type="Proteomes" id="UP000176339">
    <property type="component" value="Unassembled WGS sequence"/>
</dbReference>
<dbReference type="AlphaFoldDB" id="A0A1F5NYC6"/>
<dbReference type="PANTHER" id="PTHR43464:SF83">
    <property type="entry name" value="MALONYL-[ACYL-CARRIER PROTEIN] O-METHYLTRANSFERASE"/>
    <property type="match status" value="1"/>
</dbReference>
<accession>A0A1F5NYC6</accession>
<dbReference type="Gene3D" id="3.40.50.150">
    <property type="entry name" value="Vaccinia Virus protein VP39"/>
    <property type="match status" value="1"/>
</dbReference>
<organism evidence="2 3">
    <name type="scientific">Candidatus Doudnabacteria bacterium RIFCSPHIGHO2_01_FULL_49_9</name>
    <dbReference type="NCBI Taxonomy" id="1817827"/>
    <lineage>
        <taxon>Bacteria</taxon>
        <taxon>Candidatus Doudnaibacteriota</taxon>
    </lineage>
</organism>
<dbReference type="InterPro" id="IPR013216">
    <property type="entry name" value="Methyltransf_11"/>
</dbReference>
<feature type="domain" description="Methyltransferase type 11" evidence="1">
    <location>
        <begin position="46"/>
        <end position="135"/>
    </location>
</feature>
<dbReference type="PANTHER" id="PTHR43464">
    <property type="entry name" value="METHYLTRANSFERASE"/>
    <property type="match status" value="1"/>
</dbReference>
<dbReference type="Pfam" id="PF08241">
    <property type="entry name" value="Methyltransf_11"/>
    <property type="match status" value="1"/>
</dbReference>
<name>A0A1F5NYC6_9BACT</name>
<comment type="caution">
    <text evidence="2">The sequence shown here is derived from an EMBL/GenBank/DDBJ whole genome shotgun (WGS) entry which is preliminary data.</text>
</comment>
<dbReference type="InterPro" id="IPR029063">
    <property type="entry name" value="SAM-dependent_MTases_sf"/>
</dbReference>
<gene>
    <name evidence="2" type="ORF">A2846_03225</name>
</gene>
<evidence type="ECO:0000313" key="3">
    <source>
        <dbReference type="Proteomes" id="UP000176339"/>
    </source>
</evidence>
<evidence type="ECO:0000259" key="1">
    <source>
        <dbReference type="Pfam" id="PF08241"/>
    </source>
</evidence>
<proteinExistence type="predicted"/>
<evidence type="ECO:0000313" key="2">
    <source>
        <dbReference type="EMBL" id="OGE82646.1"/>
    </source>
</evidence>
<dbReference type="EMBL" id="MFEN01000066">
    <property type="protein sequence ID" value="OGE82646.1"/>
    <property type="molecule type" value="Genomic_DNA"/>
</dbReference>
<dbReference type="SUPFAM" id="SSF53335">
    <property type="entry name" value="S-adenosyl-L-methionine-dependent methyltransferases"/>
    <property type="match status" value="1"/>
</dbReference>
<dbReference type="GO" id="GO:0008757">
    <property type="term" value="F:S-adenosylmethionine-dependent methyltransferase activity"/>
    <property type="evidence" value="ECO:0007669"/>
    <property type="project" value="InterPro"/>
</dbReference>
<sequence>MIKFLHHILTSPQVSIVLRKIVENNFKKEKAVIRKYFSAGPGERVLDLGCGTGEFSGLFPAKNYLGIDIDPKNIAYSQKHHQGEFQVADARRLLFANESFDKVLVVGVLHHLSAPDCRLVLKEIKRVLGQSGRVLVMEDTRSRRLTVRYMQSVDQGAFIREFSEWETLVSEEFIIQKSGTFDSGACFYSYFLASKASP</sequence>